<comment type="cofactor">
    <cofactor evidence="1 6">
        <name>heme</name>
        <dbReference type="ChEBI" id="CHEBI:30413"/>
    </cofactor>
</comment>
<dbReference type="AlphaFoldDB" id="A0AAV9LP21"/>
<evidence type="ECO:0000256" key="4">
    <source>
        <dbReference type="ARBA" id="ARBA00023002"/>
    </source>
</evidence>
<keyword evidence="6" id="KW-0349">Heme</keyword>
<proteinExistence type="inferred from homology"/>
<evidence type="ECO:0000256" key="1">
    <source>
        <dbReference type="ARBA" id="ARBA00001971"/>
    </source>
</evidence>
<dbReference type="GO" id="GO:0004497">
    <property type="term" value="F:monooxygenase activity"/>
    <property type="evidence" value="ECO:0007669"/>
    <property type="project" value="InterPro"/>
</dbReference>
<dbReference type="InterPro" id="IPR036396">
    <property type="entry name" value="Cyt_P450_sf"/>
</dbReference>
<evidence type="ECO:0000256" key="5">
    <source>
        <dbReference type="ARBA" id="ARBA00023004"/>
    </source>
</evidence>
<accession>A0AAV9LP21</accession>
<evidence type="ECO:0000313" key="8">
    <source>
        <dbReference type="Proteomes" id="UP001311915"/>
    </source>
</evidence>
<comment type="similarity">
    <text evidence="2">Belongs to the cytochrome P450 family.</text>
</comment>
<organism evidence="7 8">
    <name type="scientific">Solanum pinnatisectum</name>
    <name type="common">tansyleaf nightshade</name>
    <dbReference type="NCBI Taxonomy" id="50273"/>
    <lineage>
        <taxon>Eukaryota</taxon>
        <taxon>Viridiplantae</taxon>
        <taxon>Streptophyta</taxon>
        <taxon>Embryophyta</taxon>
        <taxon>Tracheophyta</taxon>
        <taxon>Spermatophyta</taxon>
        <taxon>Magnoliopsida</taxon>
        <taxon>eudicotyledons</taxon>
        <taxon>Gunneridae</taxon>
        <taxon>Pentapetalae</taxon>
        <taxon>asterids</taxon>
        <taxon>lamiids</taxon>
        <taxon>Solanales</taxon>
        <taxon>Solanaceae</taxon>
        <taxon>Solanoideae</taxon>
        <taxon>Solaneae</taxon>
        <taxon>Solanum</taxon>
    </lineage>
</organism>
<protein>
    <recommendedName>
        <fullName evidence="9">Cytochrome P450</fullName>
    </recommendedName>
</protein>
<evidence type="ECO:0000256" key="3">
    <source>
        <dbReference type="ARBA" id="ARBA00022723"/>
    </source>
</evidence>
<keyword evidence="4" id="KW-0560">Oxidoreductase</keyword>
<dbReference type="GO" id="GO:0016705">
    <property type="term" value="F:oxidoreductase activity, acting on paired donors, with incorporation or reduction of molecular oxygen"/>
    <property type="evidence" value="ECO:0007669"/>
    <property type="project" value="InterPro"/>
</dbReference>
<evidence type="ECO:0008006" key="9">
    <source>
        <dbReference type="Google" id="ProtNLM"/>
    </source>
</evidence>
<dbReference type="CDD" id="cd11064">
    <property type="entry name" value="CYP86A"/>
    <property type="match status" value="1"/>
</dbReference>
<dbReference type="Proteomes" id="UP001311915">
    <property type="component" value="Unassembled WGS sequence"/>
</dbReference>
<dbReference type="Pfam" id="PF00067">
    <property type="entry name" value="p450"/>
    <property type="match status" value="1"/>
</dbReference>
<dbReference type="EMBL" id="JAWPEI010000005">
    <property type="protein sequence ID" value="KAK4727123.1"/>
    <property type="molecule type" value="Genomic_DNA"/>
</dbReference>
<dbReference type="InterPro" id="IPR002403">
    <property type="entry name" value="Cyt_P450_E_grp-IV"/>
</dbReference>
<dbReference type="GO" id="GO:0005506">
    <property type="term" value="F:iron ion binding"/>
    <property type="evidence" value="ECO:0007669"/>
    <property type="project" value="InterPro"/>
</dbReference>
<dbReference type="SUPFAM" id="SSF48264">
    <property type="entry name" value="Cytochrome P450"/>
    <property type="match status" value="1"/>
</dbReference>
<name>A0AAV9LP21_9SOLN</name>
<dbReference type="GO" id="GO:0020037">
    <property type="term" value="F:heme binding"/>
    <property type="evidence" value="ECO:0007669"/>
    <property type="project" value="InterPro"/>
</dbReference>
<dbReference type="InterPro" id="IPR001128">
    <property type="entry name" value="Cyt_P450"/>
</dbReference>
<dbReference type="PRINTS" id="PR00465">
    <property type="entry name" value="EP450IV"/>
</dbReference>
<comment type="caution">
    <text evidence="7">The sequence shown here is derived from an EMBL/GenBank/DDBJ whole genome shotgun (WGS) entry which is preliminary data.</text>
</comment>
<evidence type="ECO:0000313" key="7">
    <source>
        <dbReference type="EMBL" id="KAK4727123.1"/>
    </source>
</evidence>
<keyword evidence="5 6" id="KW-0408">Iron</keyword>
<feature type="binding site" description="axial binding residue" evidence="6">
    <location>
        <position position="366"/>
    </location>
    <ligand>
        <name>heme</name>
        <dbReference type="ChEBI" id="CHEBI:30413"/>
    </ligand>
    <ligandPart>
        <name>Fe</name>
        <dbReference type="ChEBI" id="CHEBI:18248"/>
    </ligandPart>
</feature>
<evidence type="ECO:0000256" key="2">
    <source>
        <dbReference type="ARBA" id="ARBA00010617"/>
    </source>
</evidence>
<evidence type="ECO:0000256" key="6">
    <source>
        <dbReference type="PIRSR" id="PIRSR602403-1"/>
    </source>
</evidence>
<sequence length="423" mass="48904">MLSSSNVEKRRKKYHPVADSTLKREIYTSDPANIEYILKTNFDNYGKGKLHHEVLEDYYGDGVFAVDGDKWKEQRKLSSPDFSKRVLRDVNSIIFRRNAAKLANILNEAANSNNTVDIQLESVCHSSKEDSNRFIRAFDEVSELSFWRYIDLFWKNKKVLNVGSEAKLKRSVQIIDEVTITVFINVDSSIVQQTKEENILSRFWHYSTTNPKYLRDILVNFMGGGKDSTGTTLAWFIWSLCKHPLHEKVASNIGTTISDFASHLNEEAMDKMHYLQAVLSETLRLYPSIPLLYGKVCFEDDVLPDGFNVNKGDMVVYQPYAMGRMKYIWGDDAEEFKPERWIDENGFFKQESPFKFTVFQAGPRICIGKEFAYKQMKITAAVLLRFFIFKLADESRPVTYKTKIQLHIAGGLHVRAMQRIDQN</sequence>
<dbReference type="PRINTS" id="PR00385">
    <property type="entry name" value="P450"/>
</dbReference>
<keyword evidence="8" id="KW-1185">Reference proteome</keyword>
<gene>
    <name evidence="7" type="ORF">R3W88_032040</name>
</gene>
<dbReference type="PANTHER" id="PTHR24296">
    <property type="entry name" value="CYTOCHROME P450"/>
    <property type="match status" value="1"/>
</dbReference>
<reference evidence="7 8" key="1">
    <citation type="submission" date="2023-10" db="EMBL/GenBank/DDBJ databases">
        <title>Genome-Wide Identification Analysis in wild type Solanum Pinnatisectum Reveals Some Genes Defensing Phytophthora Infestans.</title>
        <authorList>
            <person name="Sun C."/>
        </authorList>
    </citation>
    <scope>NUCLEOTIDE SEQUENCE [LARGE SCALE GENOMIC DNA]</scope>
    <source>
        <strain evidence="7">LQN</strain>
        <tissue evidence="7">Leaf</tissue>
    </source>
</reference>
<dbReference type="Gene3D" id="1.10.630.10">
    <property type="entry name" value="Cytochrome P450"/>
    <property type="match status" value="1"/>
</dbReference>
<keyword evidence="3 6" id="KW-0479">Metal-binding</keyword>